<keyword evidence="1" id="KW-0732">Signal</keyword>
<evidence type="ECO:0000256" key="1">
    <source>
        <dbReference type="SAM" id="SignalP"/>
    </source>
</evidence>
<dbReference type="Gene3D" id="2.60.40.1890">
    <property type="entry name" value="PCu(A)C copper chaperone"/>
    <property type="match status" value="1"/>
</dbReference>
<sequence length="161" mass="17347">MLLKKTLLIVALLMPSLFVQAHEYDAGTLHIDHPWSRAMPPVASTAAAYFVIHNKGDQADRLIGASTPVAAKAELHEHVHAGGVMKMQQVQDVSLPAGGEVKFGPMGYHVMLFGLKKQAASGEKFPLTLVFEKAGKVDVEVAVQDEAPSEGDDHSHQHNGH</sequence>
<feature type="chain" id="PRO_5045663869" evidence="1">
    <location>
        <begin position="22"/>
        <end position="161"/>
    </location>
</feature>
<proteinExistence type="predicted"/>
<dbReference type="InterPro" id="IPR007410">
    <property type="entry name" value="LpqE-like"/>
</dbReference>
<dbReference type="InterPro" id="IPR058248">
    <property type="entry name" value="Lxx211020-like"/>
</dbReference>
<dbReference type="InterPro" id="IPR036182">
    <property type="entry name" value="PCuAC_sf"/>
</dbReference>
<dbReference type="EMBL" id="CP148074">
    <property type="protein sequence ID" value="WXL26761.1"/>
    <property type="molecule type" value="Genomic_DNA"/>
</dbReference>
<keyword evidence="3" id="KW-1185">Reference proteome</keyword>
<reference evidence="2 3" key="1">
    <citation type="submission" date="2024-03" db="EMBL/GenBank/DDBJ databases">
        <title>Complete genome of BD2.</title>
        <authorList>
            <person name="Cao G."/>
        </authorList>
    </citation>
    <scope>NUCLEOTIDE SEQUENCE [LARGE SCALE GENOMIC DNA]</scope>
    <source>
        <strain evidence="2 3">BD2</strain>
    </source>
</reference>
<dbReference type="Proteomes" id="UP001476583">
    <property type="component" value="Chromosome"/>
</dbReference>
<dbReference type="SUPFAM" id="SSF110087">
    <property type="entry name" value="DR1885-like metal-binding protein"/>
    <property type="match status" value="1"/>
</dbReference>
<dbReference type="PANTHER" id="PTHR36302:SF1">
    <property type="entry name" value="COPPER CHAPERONE PCU(A)C"/>
    <property type="match status" value="1"/>
</dbReference>
<dbReference type="Pfam" id="PF04314">
    <property type="entry name" value="PCuAC"/>
    <property type="match status" value="1"/>
</dbReference>
<gene>
    <name evidence="2" type="ORF">WG219_04575</name>
</gene>
<evidence type="ECO:0000313" key="2">
    <source>
        <dbReference type="EMBL" id="WXL26761.1"/>
    </source>
</evidence>
<name>A0ABZ2RIB9_ECTME</name>
<organism evidence="2 3">
    <name type="scientific">Ectopseudomonas mendocina</name>
    <name type="common">Pseudomonas mendocina</name>
    <dbReference type="NCBI Taxonomy" id="300"/>
    <lineage>
        <taxon>Bacteria</taxon>
        <taxon>Pseudomonadati</taxon>
        <taxon>Pseudomonadota</taxon>
        <taxon>Gammaproteobacteria</taxon>
        <taxon>Pseudomonadales</taxon>
        <taxon>Pseudomonadaceae</taxon>
        <taxon>Ectopseudomonas</taxon>
    </lineage>
</organism>
<dbReference type="PANTHER" id="PTHR36302">
    <property type="entry name" value="BLR7088 PROTEIN"/>
    <property type="match status" value="1"/>
</dbReference>
<feature type="signal peptide" evidence="1">
    <location>
        <begin position="1"/>
        <end position="21"/>
    </location>
</feature>
<protein>
    <submittedName>
        <fullName evidence="2">Copper chaperone PCu(A)C</fullName>
    </submittedName>
</protein>
<accession>A0ABZ2RIB9</accession>
<evidence type="ECO:0000313" key="3">
    <source>
        <dbReference type="Proteomes" id="UP001476583"/>
    </source>
</evidence>